<evidence type="ECO:0000313" key="3">
    <source>
        <dbReference type="Proteomes" id="UP001519460"/>
    </source>
</evidence>
<organism evidence="2 3">
    <name type="scientific">Batillaria attramentaria</name>
    <dbReference type="NCBI Taxonomy" id="370345"/>
    <lineage>
        <taxon>Eukaryota</taxon>
        <taxon>Metazoa</taxon>
        <taxon>Spiralia</taxon>
        <taxon>Lophotrochozoa</taxon>
        <taxon>Mollusca</taxon>
        <taxon>Gastropoda</taxon>
        <taxon>Caenogastropoda</taxon>
        <taxon>Sorbeoconcha</taxon>
        <taxon>Cerithioidea</taxon>
        <taxon>Batillariidae</taxon>
        <taxon>Batillaria</taxon>
    </lineage>
</organism>
<feature type="compositionally biased region" description="Basic and acidic residues" evidence="1">
    <location>
        <begin position="8"/>
        <end position="40"/>
    </location>
</feature>
<feature type="region of interest" description="Disordered" evidence="1">
    <location>
        <begin position="1"/>
        <end position="45"/>
    </location>
</feature>
<name>A0ABD0LGB0_9CAEN</name>
<reference evidence="2 3" key="1">
    <citation type="journal article" date="2023" name="Sci. Data">
        <title>Genome assembly of the Korean intertidal mud-creeper Batillaria attramentaria.</title>
        <authorList>
            <person name="Patra A.K."/>
            <person name="Ho P.T."/>
            <person name="Jun S."/>
            <person name="Lee S.J."/>
            <person name="Kim Y."/>
            <person name="Won Y.J."/>
        </authorList>
    </citation>
    <scope>NUCLEOTIDE SEQUENCE [LARGE SCALE GENOMIC DNA]</scope>
    <source>
        <strain evidence="2">Wonlab-2016</strain>
    </source>
</reference>
<sequence length="128" mass="14770">MGFLRRSGPRDQPRHDQVQPRHDQVQPRHDQVQPRHDQVQRKKTSNDFLHGTIPVEFVHSTFHSSFHEECCSVMLHPLTTAMFTTLGPVSVAVCLPSRHVTYCDVLSLVSLMRDIYTSYRLFAYPLVA</sequence>
<protein>
    <submittedName>
        <fullName evidence="2">Uncharacterized protein</fullName>
    </submittedName>
</protein>
<evidence type="ECO:0000313" key="2">
    <source>
        <dbReference type="EMBL" id="KAK7498629.1"/>
    </source>
</evidence>
<gene>
    <name evidence="2" type="ORF">BaRGS_00010289</name>
</gene>
<keyword evidence="3" id="KW-1185">Reference proteome</keyword>
<proteinExistence type="predicted"/>
<evidence type="ECO:0000256" key="1">
    <source>
        <dbReference type="SAM" id="MobiDB-lite"/>
    </source>
</evidence>
<dbReference type="EMBL" id="JACVVK020000050">
    <property type="protein sequence ID" value="KAK7498629.1"/>
    <property type="molecule type" value="Genomic_DNA"/>
</dbReference>
<dbReference type="AlphaFoldDB" id="A0ABD0LGB0"/>
<comment type="caution">
    <text evidence="2">The sequence shown here is derived from an EMBL/GenBank/DDBJ whole genome shotgun (WGS) entry which is preliminary data.</text>
</comment>
<accession>A0ABD0LGB0</accession>
<dbReference type="Proteomes" id="UP001519460">
    <property type="component" value="Unassembled WGS sequence"/>
</dbReference>